<sequence>MGANSTGTGQVPPLSGVGIALLNWRDRGHEHAGGAEEYAARIAAALAGAGADVTFVTARGAGQSRHGTDGVPVVRRGGRWTVYPAVLTWLFRHRREIDVVIDCQNGIPFFSPLVTRPGTRVVQVVHHVHADQFRVHFPPWLARIGAWLEGRAARYVYRKAVTVAVSPSTVRAMRARLGWSGSVFVVPNGMDRPLQYEVSRSEEPSLVCLGRLVTHKRVGELIEPVLALRQRWPDLRLHVVGRGPLEQELRAATADLDGAVVVHGYLDDEAKSRLLQSCWLNVTLSDGEGWGLAAVEAATHGLPTVCRDVDGLCDSVRHGETGWLLTDGDDLVSVLDQLLGKLRDPAAADAVARACRQWAGHFDWATSGRRFTSLVSGLLHTGVASGWRQGQHEALVAEFRPPADEQRLKWAVARVGVGATFGITGESGWLLAEQHAAGDLVTVLHEAGATDVAVRPAEDIERLLGRARRTPMEVRRA</sequence>
<dbReference type="Gene3D" id="3.40.50.2000">
    <property type="entry name" value="Glycogen Phosphorylase B"/>
    <property type="match status" value="2"/>
</dbReference>
<dbReference type="PANTHER" id="PTHR45947">
    <property type="entry name" value="SULFOQUINOVOSYL TRANSFERASE SQD2"/>
    <property type="match status" value="1"/>
</dbReference>
<dbReference type="RefSeq" id="WP_180894874.1">
    <property type="nucleotide sequence ID" value="NZ_JACCKD010000009.1"/>
</dbReference>
<comment type="caution">
    <text evidence="4">The sequence shown here is derived from an EMBL/GenBank/DDBJ whole genome shotgun (WGS) entry which is preliminary data.</text>
</comment>
<dbReference type="AlphaFoldDB" id="A0A838AFL6"/>
<dbReference type="EMBL" id="JACCKD010000009">
    <property type="protein sequence ID" value="MBA0128089.1"/>
    <property type="molecule type" value="Genomic_DNA"/>
</dbReference>
<gene>
    <name evidence="4" type="ORF">H0B56_21295</name>
</gene>
<reference evidence="4 5" key="1">
    <citation type="submission" date="2020-07" db="EMBL/GenBank/DDBJ databases">
        <title>Genome of Haloechinothrix sp.</title>
        <authorList>
            <person name="Tang S.-K."/>
            <person name="Yang L."/>
            <person name="Zhu W.-Y."/>
        </authorList>
    </citation>
    <scope>NUCLEOTIDE SEQUENCE [LARGE SCALE GENOMIC DNA]</scope>
    <source>
        <strain evidence="4 5">YIM 98757</strain>
    </source>
</reference>
<dbReference type="SUPFAM" id="SSF53756">
    <property type="entry name" value="UDP-Glycosyltransferase/glycogen phosphorylase"/>
    <property type="match status" value="1"/>
</dbReference>
<proteinExistence type="predicted"/>
<evidence type="ECO:0000256" key="2">
    <source>
        <dbReference type="ARBA" id="ARBA00022679"/>
    </source>
</evidence>
<dbReference type="Proteomes" id="UP000582974">
    <property type="component" value="Unassembled WGS sequence"/>
</dbReference>
<evidence type="ECO:0000259" key="3">
    <source>
        <dbReference type="Pfam" id="PF13439"/>
    </source>
</evidence>
<keyword evidence="1" id="KW-0328">Glycosyltransferase</keyword>
<dbReference type="GO" id="GO:1901137">
    <property type="term" value="P:carbohydrate derivative biosynthetic process"/>
    <property type="evidence" value="ECO:0007669"/>
    <property type="project" value="UniProtKB-ARBA"/>
</dbReference>
<dbReference type="PANTHER" id="PTHR45947:SF3">
    <property type="entry name" value="SULFOQUINOVOSYL TRANSFERASE SQD2"/>
    <property type="match status" value="1"/>
</dbReference>
<feature type="domain" description="Glycosyltransferase subfamily 4-like N-terminal" evidence="3">
    <location>
        <begin position="33"/>
        <end position="191"/>
    </location>
</feature>
<keyword evidence="5" id="KW-1185">Reference proteome</keyword>
<dbReference type="GO" id="GO:0016757">
    <property type="term" value="F:glycosyltransferase activity"/>
    <property type="evidence" value="ECO:0007669"/>
    <property type="project" value="UniProtKB-KW"/>
</dbReference>
<dbReference type="InterPro" id="IPR050194">
    <property type="entry name" value="Glycosyltransferase_grp1"/>
</dbReference>
<organism evidence="4 5">
    <name type="scientific">Haloechinothrix aidingensis</name>
    <dbReference type="NCBI Taxonomy" id="2752311"/>
    <lineage>
        <taxon>Bacteria</taxon>
        <taxon>Bacillati</taxon>
        <taxon>Actinomycetota</taxon>
        <taxon>Actinomycetes</taxon>
        <taxon>Pseudonocardiales</taxon>
        <taxon>Pseudonocardiaceae</taxon>
        <taxon>Haloechinothrix</taxon>
    </lineage>
</organism>
<evidence type="ECO:0000313" key="5">
    <source>
        <dbReference type="Proteomes" id="UP000582974"/>
    </source>
</evidence>
<dbReference type="Pfam" id="PF13692">
    <property type="entry name" value="Glyco_trans_1_4"/>
    <property type="match status" value="1"/>
</dbReference>
<keyword evidence="2 4" id="KW-0808">Transferase</keyword>
<evidence type="ECO:0000256" key="1">
    <source>
        <dbReference type="ARBA" id="ARBA00022676"/>
    </source>
</evidence>
<dbReference type="InterPro" id="IPR028098">
    <property type="entry name" value="Glyco_trans_4-like_N"/>
</dbReference>
<evidence type="ECO:0000313" key="4">
    <source>
        <dbReference type="EMBL" id="MBA0128089.1"/>
    </source>
</evidence>
<dbReference type="Pfam" id="PF13439">
    <property type="entry name" value="Glyco_transf_4"/>
    <property type="match status" value="1"/>
</dbReference>
<accession>A0A838AFL6</accession>
<name>A0A838AFL6_9PSEU</name>
<protein>
    <submittedName>
        <fullName evidence="4">Glycosyltransferase family 4 protein</fullName>
    </submittedName>
</protein>
<dbReference type="CDD" id="cd03801">
    <property type="entry name" value="GT4_PimA-like"/>
    <property type="match status" value="1"/>
</dbReference>